<sequence length="151" mass="17671">MIHSQPYRPLGGLRYRTVLLTQPRFEGIRGSSDPIVKIIRDIYLTLKSSVRIRERDVLKYISYCSSNIRLFNALLNCDTTPQLKSKLQTNIGHLRNDRIRWEDGKSAFSSRIRSGLTINVLHTDPIEFLKDFFYLFKPRILNVLKKFPTTK</sequence>
<gene>
    <name evidence="1" type="ORF">NQ315_014000</name>
</gene>
<proteinExistence type="predicted"/>
<protein>
    <submittedName>
        <fullName evidence="1">Uncharacterized protein</fullName>
    </submittedName>
</protein>
<evidence type="ECO:0000313" key="2">
    <source>
        <dbReference type="Proteomes" id="UP001159042"/>
    </source>
</evidence>
<organism evidence="1 2">
    <name type="scientific">Exocentrus adspersus</name>
    <dbReference type="NCBI Taxonomy" id="1586481"/>
    <lineage>
        <taxon>Eukaryota</taxon>
        <taxon>Metazoa</taxon>
        <taxon>Ecdysozoa</taxon>
        <taxon>Arthropoda</taxon>
        <taxon>Hexapoda</taxon>
        <taxon>Insecta</taxon>
        <taxon>Pterygota</taxon>
        <taxon>Neoptera</taxon>
        <taxon>Endopterygota</taxon>
        <taxon>Coleoptera</taxon>
        <taxon>Polyphaga</taxon>
        <taxon>Cucujiformia</taxon>
        <taxon>Chrysomeloidea</taxon>
        <taxon>Cerambycidae</taxon>
        <taxon>Lamiinae</taxon>
        <taxon>Acanthocinini</taxon>
        <taxon>Exocentrus</taxon>
    </lineage>
</organism>
<comment type="caution">
    <text evidence="1">The sequence shown here is derived from an EMBL/GenBank/DDBJ whole genome shotgun (WGS) entry which is preliminary data.</text>
</comment>
<reference evidence="1 2" key="1">
    <citation type="journal article" date="2023" name="Insect Mol. Biol.">
        <title>Genome sequencing provides insights into the evolution of gene families encoding plant cell wall-degrading enzymes in longhorned beetles.</title>
        <authorList>
            <person name="Shin N.R."/>
            <person name="Okamura Y."/>
            <person name="Kirsch R."/>
            <person name="Pauchet Y."/>
        </authorList>
    </citation>
    <scope>NUCLEOTIDE SEQUENCE [LARGE SCALE GENOMIC DNA]</scope>
    <source>
        <strain evidence="1">EAD_L_NR</strain>
    </source>
</reference>
<dbReference type="Proteomes" id="UP001159042">
    <property type="component" value="Unassembled WGS sequence"/>
</dbReference>
<dbReference type="EMBL" id="JANEYG010000091">
    <property type="protein sequence ID" value="KAJ8913593.1"/>
    <property type="molecule type" value="Genomic_DNA"/>
</dbReference>
<accession>A0AAV8VHB7</accession>
<evidence type="ECO:0000313" key="1">
    <source>
        <dbReference type="EMBL" id="KAJ8913593.1"/>
    </source>
</evidence>
<dbReference type="AlphaFoldDB" id="A0AAV8VHB7"/>
<keyword evidence="2" id="KW-1185">Reference proteome</keyword>
<name>A0AAV8VHB7_9CUCU</name>